<evidence type="ECO:0000313" key="9">
    <source>
        <dbReference type="EMBL" id="KPU81744.1"/>
    </source>
</evidence>
<dbReference type="SUPFAM" id="SSF57501">
    <property type="entry name" value="Cystine-knot cytokines"/>
    <property type="match status" value="1"/>
</dbReference>
<proteinExistence type="inferred from homology"/>
<dbReference type="GO" id="GO:0005125">
    <property type="term" value="F:cytokine activity"/>
    <property type="evidence" value="ECO:0007669"/>
    <property type="project" value="TreeGrafter"/>
</dbReference>
<comment type="similarity">
    <text evidence="2 6">Belongs to the TGF-beta family.</text>
</comment>
<sequence length="585" mass="69165">MHINIGSIIGGTIMWNIVRYMRIWVFFILLLQTQQINGQTKFTQTPSSKFIDALNFDKNWSYIKNLSFARSSHDRSKEYSLINLKSKAMNSLMSQKFAIWRNKLPFFNERHPRDIRTHTKIPDKKNKFKTAEPQIDESRLRRLVLNGLRMKKVPDMKKVNISQNEYSNKYIEYLARQRRNKEVNGGGQHNRNSELFPFKELRLLSIVSNSFKDISFKRWRPKRSFNNLSKSLAKTGNLNGDSRFRKMSKTNIILNFSLFELNQAHFHHNKIDEANVRLMILYSSALTSYVRRGKNKLVDSRGNFVKTNNNCTMAYIKLNQPKEYKTRVQSRQINLKVYQILSTTKRRLLTSRKIEFESLNYEETRTQWIEFDVTRAVRNWLNKSHEHLCIEIECDKCKSIGVRILNDVSSSTSSAFSPNIQKFNIMPVLNIIGQEVHSIMLTKNSSEEYVHHRDNYDIDFPRETLKNNCYKLHQRCCRHKLDVVFKNIKGFEFILQPKVFDAGYCHGRCPPRHNPAHHHALLQSLIWQDDHTRAPRPCCAPSKLDILEILHVDEENNDKLKISTWTDMQRYRKRRHSCFQPVPFC</sequence>
<dbReference type="Gene3D" id="2.60.120.970">
    <property type="match status" value="1"/>
</dbReference>
<evidence type="ECO:0000256" key="1">
    <source>
        <dbReference type="ARBA" id="ARBA00004613"/>
    </source>
</evidence>
<comment type="subcellular location">
    <subcellularLocation>
        <location evidence="1">Secreted</location>
    </subcellularLocation>
</comment>
<dbReference type="InterPro" id="IPR017948">
    <property type="entry name" value="TGFb_CS"/>
</dbReference>
<dbReference type="EMBL" id="CH902636">
    <property type="protein sequence ID" value="EDV44769.2"/>
    <property type="molecule type" value="Genomic_DNA"/>
</dbReference>
<dbReference type="Gene3D" id="2.10.90.10">
    <property type="entry name" value="Cystine-knot cytokines"/>
    <property type="match status" value="1"/>
</dbReference>
<organism evidence="8 10">
    <name type="scientific">Drosophila ananassae</name>
    <name type="common">Fruit fly</name>
    <dbReference type="NCBI Taxonomy" id="7217"/>
    <lineage>
        <taxon>Eukaryota</taxon>
        <taxon>Metazoa</taxon>
        <taxon>Ecdysozoa</taxon>
        <taxon>Arthropoda</taxon>
        <taxon>Hexapoda</taxon>
        <taxon>Insecta</taxon>
        <taxon>Pterygota</taxon>
        <taxon>Neoptera</taxon>
        <taxon>Endopterygota</taxon>
        <taxon>Diptera</taxon>
        <taxon>Brachycera</taxon>
        <taxon>Muscomorpha</taxon>
        <taxon>Ephydroidea</taxon>
        <taxon>Drosophilidae</taxon>
        <taxon>Drosophila</taxon>
        <taxon>Sophophora</taxon>
    </lineage>
</organism>
<evidence type="ECO:0000313" key="8">
    <source>
        <dbReference type="EMBL" id="EDV44769.2"/>
    </source>
</evidence>
<keyword evidence="10" id="KW-1185">Reference proteome</keyword>
<dbReference type="GO" id="GO:0008083">
    <property type="term" value="F:growth factor activity"/>
    <property type="evidence" value="ECO:0007669"/>
    <property type="project" value="UniProtKB-KW"/>
</dbReference>
<dbReference type="STRING" id="7217.B3MZY4"/>
<dbReference type="Pfam" id="PF00688">
    <property type="entry name" value="TGFb_propeptide"/>
    <property type="match status" value="1"/>
</dbReference>
<dbReference type="EMBL" id="CH902636">
    <property type="protein sequence ID" value="KPU81744.1"/>
    <property type="molecule type" value="Genomic_DNA"/>
</dbReference>
<evidence type="ECO:0000256" key="6">
    <source>
        <dbReference type="RuleBase" id="RU000354"/>
    </source>
</evidence>
<accession>B3MZY4</accession>
<dbReference type="PROSITE" id="PS51362">
    <property type="entry name" value="TGF_BETA_2"/>
    <property type="match status" value="1"/>
</dbReference>
<dbReference type="CDD" id="cd13755">
    <property type="entry name" value="TGF_beta_maverick"/>
    <property type="match status" value="1"/>
</dbReference>
<dbReference type="AlphaFoldDB" id="B3MZY4"/>
<reference evidence="8" key="2">
    <citation type="journal article" date="2008" name="Bioinformatics">
        <title>Assembly reconciliation.</title>
        <authorList>
            <person name="Zimin A.V."/>
            <person name="Smith D.R."/>
            <person name="Sutton G."/>
            <person name="Yorke J.A."/>
        </authorList>
    </citation>
    <scope>NUCLEOTIDE SEQUENCE</scope>
    <source>
        <strain evidence="8">TSC#14024-0371.13</strain>
    </source>
</reference>
<name>B3MZY4_DROAN</name>
<keyword evidence="4 6" id="KW-0339">Growth factor</keyword>
<evidence type="ECO:0000256" key="4">
    <source>
        <dbReference type="ARBA" id="ARBA00023030"/>
    </source>
</evidence>
<dbReference type="Proteomes" id="UP000007801">
    <property type="component" value="Unassembled WGS sequence"/>
</dbReference>
<keyword evidence="3" id="KW-0964">Secreted</keyword>
<evidence type="ECO:0000256" key="2">
    <source>
        <dbReference type="ARBA" id="ARBA00006656"/>
    </source>
</evidence>
<dbReference type="FunFam" id="2.10.90.10:FF:000058">
    <property type="entry name" value="Maverick"/>
    <property type="match status" value="1"/>
</dbReference>
<dbReference type="PROSITE" id="PS00250">
    <property type="entry name" value="TGF_BETA_1"/>
    <property type="match status" value="1"/>
</dbReference>
<dbReference type="InterPro" id="IPR015615">
    <property type="entry name" value="TGF-beta-rel"/>
</dbReference>
<dbReference type="HOGENOM" id="CLU_040710_0_0_1"/>
<dbReference type="InterPro" id="IPR029034">
    <property type="entry name" value="Cystine-knot_cytokine"/>
</dbReference>
<dbReference type="PANTHER" id="PTHR11848:SF119">
    <property type="entry name" value="TGF-BETA FAMILY PROFILE DOMAIN-CONTAINING PROTEIN"/>
    <property type="match status" value="1"/>
</dbReference>
<dbReference type="OrthoDB" id="5949851at2759"/>
<dbReference type="InterPro" id="IPR001111">
    <property type="entry name" value="TGF-b_propeptide"/>
</dbReference>
<dbReference type="FunCoup" id="B3MZY4">
    <property type="interactions" value="3"/>
</dbReference>
<dbReference type="GO" id="GO:0005615">
    <property type="term" value="C:extracellular space"/>
    <property type="evidence" value="ECO:0007669"/>
    <property type="project" value="TreeGrafter"/>
</dbReference>
<evidence type="ECO:0000259" key="7">
    <source>
        <dbReference type="PROSITE" id="PS51362"/>
    </source>
</evidence>
<evidence type="ECO:0000256" key="3">
    <source>
        <dbReference type="ARBA" id="ARBA00022525"/>
    </source>
</evidence>
<keyword evidence="5" id="KW-1015">Disulfide bond</keyword>
<dbReference type="PANTHER" id="PTHR11848">
    <property type="entry name" value="TGF-BETA FAMILY"/>
    <property type="match status" value="1"/>
</dbReference>
<dbReference type="Pfam" id="PF00019">
    <property type="entry name" value="TGF_beta"/>
    <property type="match status" value="1"/>
</dbReference>
<dbReference type="eggNOG" id="KOG3900">
    <property type="taxonomic scope" value="Eukaryota"/>
</dbReference>
<dbReference type="SMART" id="SM00204">
    <property type="entry name" value="TGFB"/>
    <property type="match status" value="1"/>
</dbReference>
<protein>
    <submittedName>
        <fullName evidence="8">Uncharacterized protein, isoform A</fullName>
    </submittedName>
    <submittedName>
        <fullName evidence="9">Uncharacterized protein, isoform B</fullName>
    </submittedName>
</protein>
<reference evidence="8 10" key="1">
    <citation type="journal article" date="2007" name="Nature">
        <title>Evolution of genes and genomes on the Drosophila phylogeny.</title>
        <authorList>
            <consortium name="Drosophila 12 Genomes Consortium"/>
            <person name="Clark A.G."/>
            <person name="Eisen M.B."/>
            <person name="Smith D.R."/>
            <person name="Bergman C.M."/>
            <person name="Oliver B."/>
            <person name="Markow T.A."/>
            <person name="Kaufman T.C."/>
            <person name="Kellis M."/>
            <person name="Gelbart W."/>
            <person name="Iyer V.N."/>
            <person name="Pollard D.A."/>
            <person name="Sackton T.B."/>
            <person name="Larracuente A.M."/>
            <person name="Singh N.D."/>
            <person name="Abad J.P."/>
            <person name="Abt D.N."/>
            <person name="Adryan B."/>
            <person name="Aguade M."/>
            <person name="Akashi H."/>
            <person name="Anderson W.W."/>
            <person name="Aquadro C.F."/>
            <person name="Ardell D.H."/>
            <person name="Arguello R."/>
            <person name="Artieri C.G."/>
            <person name="Barbash D.A."/>
            <person name="Barker D."/>
            <person name="Barsanti P."/>
            <person name="Batterham P."/>
            <person name="Batzoglou S."/>
            <person name="Begun D."/>
            <person name="Bhutkar A."/>
            <person name="Blanco E."/>
            <person name="Bosak S.A."/>
            <person name="Bradley R.K."/>
            <person name="Brand A.D."/>
            <person name="Brent M.R."/>
            <person name="Brooks A.N."/>
            <person name="Brown R.H."/>
            <person name="Butlin R.K."/>
            <person name="Caggese C."/>
            <person name="Calvi B.R."/>
            <person name="Bernardo de Carvalho A."/>
            <person name="Caspi A."/>
            <person name="Castrezana S."/>
            <person name="Celniker S.E."/>
            <person name="Chang J.L."/>
            <person name="Chapple C."/>
            <person name="Chatterji S."/>
            <person name="Chinwalla A."/>
            <person name="Civetta A."/>
            <person name="Clifton S.W."/>
            <person name="Comeron J.M."/>
            <person name="Costello J.C."/>
            <person name="Coyne J.A."/>
            <person name="Daub J."/>
            <person name="David R.G."/>
            <person name="Delcher A.L."/>
            <person name="Delehaunty K."/>
            <person name="Do C.B."/>
            <person name="Ebling H."/>
            <person name="Edwards K."/>
            <person name="Eickbush T."/>
            <person name="Evans J.D."/>
            <person name="Filipski A."/>
            <person name="Findeiss S."/>
            <person name="Freyhult E."/>
            <person name="Fulton L."/>
            <person name="Fulton R."/>
            <person name="Garcia A.C."/>
            <person name="Gardiner A."/>
            <person name="Garfield D.A."/>
            <person name="Garvin B.E."/>
            <person name="Gibson G."/>
            <person name="Gilbert D."/>
            <person name="Gnerre S."/>
            <person name="Godfrey J."/>
            <person name="Good R."/>
            <person name="Gotea V."/>
            <person name="Gravely B."/>
            <person name="Greenberg A.J."/>
            <person name="Griffiths-Jones S."/>
            <person name="Gross S."/>
            <person name="Guigo R."/>
            <person name="Gustafson E.A."/>
            <person name="Haerty W."/>
            <person name="Hahn M.W."/>
            <person name="Halligan D.L."/>
            <person name="Halpern A.L."/>
            <person name="Halter G.M."/>
            <person name="Han M.V."/>
            <person name="Heger A."/>
            <person name="Hillier L."/>
            <person name="Hinrichs A.S."/>
            <person name="Holmes I."/>
            <person name="Hoskins R.A."/>
            <person name="Hubisz M.J."/>
            <person name="Hultmark D."/>
            <person name="Huntley M.A."/>
            <person name="Jaffe D.B."/>
            <person name="Jagadeeshan S."/>
            <person name="Jeck W.R."/>
            <person name="Johnson J."/>
            <person name="Jones C.D."/>
            <person name="Jordan W.C."/>
            <person name="Karpen G.H."/>
            <person name="Kataoka E."/>
            <person name="Keightley P.D."/>
            <person name="Kheradpour P."/>
            <person name="Kirkness E.F."/>
            <person name="Koerich L.B."/>
            <person name="Kristiansen K."/>
            <person name="Kudrna D."/>
            <person name="Kulathinal R.J."/>
            <person name="Kumar S."/>
            <person name="Kwok R."/>
            <person name="Lander E."/>
            <person name="Langley C.H."/>
            <person name="Lapoint R."/>
            <person name="Lazzaro B.P."/>
            <person name="Lee S.J."/>
            <person name="Levesque L."/>
            <person name="Li R."/>
            <person name="Lin C.F."/>
            <person name="Lin M.F."/>
            <person name="Lindblad-Toh K."/>
            <person name="Llopart A."/>
            <person name="Long M."/>
            <person name="Low L."/>
            <person name="Lozovsky E."/>
            <person name="Lu J."/>
            <person name="Luo M."/>
            <person name="Machado C.A."/>
            <person name="Makalowski W."/>
            <person name="Marzo M."/>
            <person name="Matsuda M."/>
            <person name="Matzkin L."/>
            <person name="McAllister B."/>
            <person name="McBride C.S."/>
            <person name="McKernan B."/>
            <person name="McKernan K."/>
            <person name="Mendez-Lago M."/>
            <person name="Minx P."/>
            <person name="Mollenhauer M.U."/>
            <person name="Montooth K."/>
            <person name="Mount S.M."/>
            <person name="Mu X."/>
            <person name="Myers E."/>
            <person name="Negre B."/>
            <person name="Newfeld S."/>
            <person name="Nielsen R."/>
            <person name="Noor M.A."/>
            <person name="O'Grady P."/>
            <person name="Pachter L."/>
            <person name="Papaceit M."/>
            <person name="Parisi M.J."/>
            <person name="Parisi M."/>
            <person name="Parts L."/>
            <person name="Pedersen J.S."/>
            <person name="Pesole G."/>
            <person name="Phillippy A.M."/>
            <person name="Ponting C.P."/>
            <person name="Pop M."/>
            <person name="Porcelli D."/>
            <person name="Powell J.R."/>
            <person name="Prohaska S."/>
            <person name="Pruitt K."/>
            <person name="Puig M."/>
            <person name="Quesneville H."/>
            <person name="Ram K.R."/>
            <person name="Rand D."/>
            <person name="Rasmussen M.D."/>
            <person name="Reed L.K."/>
            <person name="Reenan R."/>
            <person name="Reily A."/>
            <person name="Remington K.A."/>
            <person name="Rieger T.T."/>
            <person name="Ritchie M.G."/>
            <person name="Robin C."/>
            <person name="Rogers Y.H."/>
            <person name="Rohde C."/>
            <person name="Rozas J."/>
            <person name="Rubenfield M.J."/>
            <person name="Ruiz A."/>
            <person name="Russo S."/>
            <person name="Salzberg S.L."/>
            <person name="Sanchez-Gracia A."/>
            <person name="Saranga D.J."/>
            <person name="Sato H."/>
            <person name="Schaeffer S.W."/>
            <person name="Schatz M.C."/>
            <person name="Schlenke T."/>
            <person name="Schwartz R."/>
            <person name="Segarra C."/>
            <person name="Singh R.S."/>
            <person name="Sirot L."/>
            <person name="Sirota M."/>
            <person name="Sisneros N.B."/>
            <person name="Smith C.D."/>
            <person name="Smith T.F."/>
            <person name="Spieth J."/>
            <person name="Stage D.E."/>
            <person name="Stark A."/>
            <person name="Stephan W."/>
            <person name="Strausberg R.L."/>
            <person name="Strempel S."/>
            <person name="Sturgill D."/>
            <person name="Sutton G."/>
            <person name="Sutton G.G."/>
            <person name="Tao W."/>
            <person name="Teichmann S."/>
            <person name="Tobari Y.N."/>
            <person name="Tomimura Y."/>
            <person name="Tsolas J.M."/>
            <person name="Valente V.L."/>
            <person name="Venter E."/>
            <person name="Venter J.C."/>
            <person name="Vicario S."/>
            <person name="Vieira F.G."/>
            <person name="Vilella A.J."/>
            <person name="Villasante A."/>
            <person name="Walenz B."/>
            <person name="Wang J."/>
            <person name="Wasserman M."/>
            <person name="Watts T."/>
            <person name="Wilson D."/>
            <person name="Wilson R.K."/>
            <person name="Wing R.A."/>
            <person name="Wolfner M.F."/>
            <person name="Wong A."/>
            <person name="Wong G.K."/>
            <person name="Wu C.I."/>
            <person name="Wu G."/>
            <person name="Yamamoto D."/>
            <person name="Yang H.P."/>
            <person name="Yang S.P."/>
            <person name="Yorke J.A."/>
            <person name="Yoshida K."/>
            <person name="Zdobnov E."/>
            <person name="Zhang P."/>
            <person name="Zhang Y."/>
            <person name="Zimin A.V."/>
            <person name="Baldwin J."/>
            <person name="Abdouelleil A."/>
            <person name="Abdulkadir J."/>
            <person name="Abebe A."/>
            <person name="Abera B."/>
            <person name="Abreu J."/>
            <person name="Acer S.C."/>
            <person name="Aftuck L."/>
            <person name="Alexander A."/>
            <person name="An P."/>
            <person name="Anderson E."/>
            <person name="Anderson S."/>
            <person name="Arachi H."/>
            <person name="Azer M."/>
            <person name="Bachantsang P."/>
            <person name="Barry A."/>
            <person name="Bayul T."/>
            <person name="Berlin A."/>
            <person name="Bessette D."/>
            <person name="Bloom T."/>
            <person name="Blye J."/>
            <person name="Boguslavskiy L."/>
            <person name="Bonnet C."/>
            <person name="Boukhgalter B."/>
            <person name="Bourzgui I."/>
            <person name="Brown A."/>
            <person name="Cahill P."/>
            <person name="Channer S."/>
            <person name="Cheshatsang Y."/>
            <person name="Chuda L."/>
            <person name="Citroen M."/>
            <person name="Collymore A."/>
            <person name="Cooke P."/>
            <person name="Costello M."/>
            <person name="D'Aco K."/>
            <person name="Daza R."/>
            <person name="De Haan G."/>
            <person name="DeGray S."/>
            <person name="DeMaso C."/>
            <person name="Dhargay N."/>
            <person name="Dooley K."/>
            <person name="Dooley E."/>
            <person name="Doricent M."/>
            <person name="Dorje P."/>
            <person name="Dorjee K."/>
            <person name="Dupes A."/>
            <person name="Elong R."/>
            <person name="Falk J."/>
            <person name="Farina A."/>
            <person name="Faro S."/>
            <person name="Ferguson D."/>
            <person name="Fisher S."/>
            <person name="Foley C.D."/>
            <person name="Franke A."/>
            <person name="Friedrich D."/>
            <person name="Gadbois L."/>
            <person name="Gearin G."/>
            <person name="Gearin C.R."/>
            <person name="Giannoukos G."/>
            <person name="Goode T."/>
            <person name="Graham J."/>
            <person name="Grandbois E."/>
            <person name="Grewal S."/>
            <person name="Gyaltsen K."/>
            <person name="Hafez N."/>
            <person name="Hagos B."/>
            <person name="Hall J."/>
            <person name="Henson C."/>
            <person name="Hollinger A."/>
            <person name="Honan T."/>
            <person name="Huard M.D."/>
            <person name="Hughes L."/>
            <person name="Hurhula B."/>
            <person name="Husby M.E."/>
            <person name="Kamat A."/>
            <person name="Kanga B."/>
            <person name="Kashin S."/>
            <person name="Khazanovich D."/>
            <person name="Kisner P."/>
            <person name="Lance K."/>
            <person name="Lara M."/>
            <person name="Lee W."/>
            <person name="Lennon N."/>
            <person name="Letendre F."/>
            <person name="LeVine R."/>
            <person name="Lipovsky A."/>
            <person name="Liu X."/>
            <person name="Liu J."/>
            <person name="Liu S."/>
            <person name="Lokyitsang T."/>
            <person name="Lokyitsang Y."/>
            <person name="Lubonja R."/>
            <person name="Lui A."/>
            <person name="MacDonald P."/>
            <person name="Magnisalis V."/>
            <person name="Maru K."/>
            <person name="Matthews C."/>
            <person name="McCusker W."/>
            <person name="McDonough S."/>
            <person name="Mehta T."/>
            <person name="Meldrim J."/>
            <person name="Meneus L."/>
            <person name="Mihai O."/>
            <person name="Mihalev A."/>
            <person name="Mihova T."/>
            <person name="Mittelman R."/>
            <person name="Mlenga V."/>
            <person name="Montmayeur A."/>
            <person name="Mulrain L."/>
            <person name="Navidi A."/>
            <person name="Naylor J."/>
            <person name="Negash T."/>
            <person name="Nguyen T."/>
            <person name="Nguyen N."/>
            <person name="Nicol R."/>
            <person name="Norbu C."/>
            <person name="Norbu N."/>
            <person name="Novod N."/>
            <person name="O'Neill B."/>
            <person name="Osman S."/>
            <person name="Markiewicz E."/>
            <person name="Oyono O.L."/>
            <person name="Patti C."/>
            <person name="Phunkhang P."/>
            <person name="Pierre F."/>
            <person name="Priest M."/>
            <person name="Raghuraman S."/>
            <person name="Rege F."/>
            <person name="Reyes R."/>
            <person name="Rise C."/>
            <person name="Rogov P."/>
            <person name="Ross K."/>
            <person name="Ryan E."/>
            <person name="Settipalli S."/>
            <person name="Shea T."/>
            <person name="Sherpa N."/>
            <person name="Shi L."/>
            <person name="Shih D."/>
            <person name="Sparrow T."/>
            <person name="Spaulding J."/>
            <person name="Stalker J."/>
            <person name="Stange-Thomann N."/>
            <person name="Stavropoulos S."/>
            <person name="Stone C."/>
            <person name="Strader C."/>
            <person name="Tesfaye S."/>
            <person name="Thomson T."/>
            <person name="Thoulutsang Y."/>
            <person name="Thoulutsang D."/>
            <person name="Topham K."/>
            <person name="Topping I."/>
            <person name="Tsamla T."/>
            <person name="Vassiliev H."/>
            <person name="Vo A."/>
            <person name="Wangchuk T."/>
            <person name="Wangdi T."/>
            <person name="Weiand M."/>
            <person name="Wilkinson J."/>
            <person name="Wilson A."/>
            <person name="Yadav S."/>
            <person name="Young G."/>
            <person name="Yu Q."/>
            <person name="Zembek L."/>
            <person name="Zhong D."/>
            <person name="Zimmer A."/>
            <person name="Zwirko Z."/>
            <person name="Jaffe D.B."/>
            <person name="Alvarez P."/>
            <person name="Brockman W."/>
            <person name="Butler J."/>
            <person name="Chin C."/>
            <person name="Gnerre S."/>
            <person name="Grabherr M."/>
            <person name="Kleber M."/>
            <person name="Mauceli E."/>
            <person name="MacCallum I."/>
        </authorList>
    </citation>
    <scope>NUCLEOTIDE SEQUENCE [LARGE SCALE GENOMIC DNA]</scope>
    <source>
        <strain evidence="8">TSC#14024-0371.13</strain>
        <strain evidence="10">Tucson 14024-0371.13</strain>
    </source>
</reference>
<evidence type="ECO:0000256" key="5">
    <source>
        <dbReference type="ARBA" id="ARBA00023157"/>
    </source>
</evidence>
<feature type="domain" description="TGF-beta family profile" evidence="7">
    <location>
        <begin position="462"/>
        <end position="576"/>
    </location>
</feature>
<reference evidence="8" key="3">
    <citation type="submission" date="2015-10" db="EMBL/GenBank/DDBJ databases">
        <authorList>
            <consortium name="FlyBase"/>
        </authorList>
    </citation>
    <scope>NUCLEOTIDE SEQUENCE</scope>
    <source>
        <strain evidence="8">TSC#14024-0371.13</strain>
    </source>
</reference>
<gene>
    <name evidence="8" type="primary">Dana\GF12294</name>
    <name evidence="8" type="synonym">dana_GLEANR_123</name>
    <name evidence="8" type="ORF">GF12294</name>
</gene>
<evidence type="ECO:0000313" key="10">
    <source>
        <dbReference type="Proteomes" id="UP000007801"/>
    </source>
</evidence>
<dbReference type="InterPro" id="IPR001839">
    <property type="entry name" value="TGF-b_C"/>
</dbReference>